<feature type="transmembrane region" description="Helical" evidence="7">
    <location>
        <begin position="331"/>
        <end position="353"/>
    </location>
</feature>
<evidence type="ECO:0000256" key="3">
    <source>
        <dbReference type="ARBA" id="ARBA00022475"/>
    </source>
</evidence>
<dbReference type="PANTHER" id="PTHR43266:SF2">
    <property type="entry name" value="MAJOR FACILITATOR SUPERFAMILY (MFS) PROFILE DOMAIN-CONTAINING PROTEIN"/>
    <property type="match status" value="1"/>
</dbReference>
<dbReference type="PANTHER" id="PTHR43266">
    <property type="entry name" value="MACROLIDE-EFFLUX PROTEIN"/>
    <property type="match status" value="1"/>
</dbReference>
<sequence>MARDDLPSDAAATSAPAHTARWPFVLHCVTGASAAAFDVLLKNAVIVFFAFRAGAPGQELGLVAALAWVLFMAPFFLFSAHGGYLGDRFDAKPLVVGLRCVDLAIAAAAAYGFETGNGVLLLALIFAKGTTATLYSPVKYALVADLLPQRAHGIGYALVEAGSMAAILAATYLGALLGADPDHGRIGLVIVTLVGISLVLTGVGPGWPKTGPRPPPLGLDPVRPTLEILRRVLQDRRLLAAILALAWYWGLGAVYLSNVAVLVRDVLHRDESTIATILVVFTLGCGLGLAAGAIVNRRPLARHLPYATAALIVGAGLDLVFAIPLSPRRMLVDFFLVAASSGLYASYFSAVLYRFAHRSATSRIFAANNIASALAIVSTLTLSTILGRLHFPVATCLTMFAVATLPLTLIVVRLLDADRAATSRHAAHR</sequence>
<comment type="subcellular location">
    <subcellularLocation>
        <location evidence="1">Cell membrane</location>
        <topology evidence="1">Multi-pass membrane protein</topology>
    </subcellularLocation>
</comment>
<comment type="caution">
    <text evidence="8">The sequence shown here is derived from an EMBL/GenBank/DDBJ whole genome shotgun (WGS) entry which is preliminary data.</text>
</comment>
<keyword evidence="2" id="KW-0813">Transport</keyword>
<evidence type="ECO:0000256" key="5">
    <source>
        <dbReference type="ARBA" id="ARBA00022989"/>
    </source>
</evidence>
<dbReference type="Gene3D" id="1.20.1250.20">
    <property type="entry name" value="MFS general substrate transporter like domains"/>
    <property type="match status" value="1"/>
</dbReference>
<proteinExistence type="predicted"/>
<evidence type="ECO:0000256" key="1">
    <source>
        <dbReference type="ARBA" id="ARBA00004651"/>
    </source>
</evidence>
<feature type="transmembrane region" description="Helical" evidence="7">
    <location>
        <begin position="63"/>
        <end position="84"/>
    </location>
</feature>
<evidence type="ECO:0000313" key="8">
    <source>
        <dbReference type="EMBL" id="MQT14886.1"/>
    </source>
</evidence>
<keyword evidence="5 7" id="KW-1133">Transmembrane helix</keyword>
<dbReference type="EMBL" id="VWNA01000002">
    <property type="protein sequence ID" value="MQT14886.1"/>
    <property type="molecule type" value="Genomic_DNA"/>
</dbReference>
<keyword evidence="3" id="KW-1003">Cell membrane</keyword>
<evidence type="ECO:0000256" key="2">
    <source>
        <dbReference type="ARBA" id="ARBA00022448"/>
    </source>
</evidence>
<dbReference type="Pfam" id="PF07690">
    <property type="entry name" value="MFS_1"/>
    <property type="match status" value="1"/>
</dbReference>
<gene>
    <name evidence="8" type="ORF">F0357_19965</name>
</gene>
<feature type="transmembrane region" description="Helical" evidence="7">
    <location>
        <begin position="24"/>
        <end position="51"/>
    </location>
</feature>
<dbReference type="RefSeq" id="WP_153488446.1">
    <property type="nucleotide sequence ID" value="NZ_VWNA01000002.1"/>
</dbReference>
<dbReference type="SUPFAM" id="SSF103473">
    <property type="entry name" value="MFS general substrate transporter"/>
    <property type="match status" value="1"/>
</dbReference>
<organism evidence="8 9">
    <name type="scientific">Segnochrobactrum spirostomi</name>
    <dbReference type="NCBI Taxonomy" id="2608987"/>
    <lineage>
        <taxon>Bacteria</taxon>
        <taxon>Pseudomonadati</taxon>
        <taxon>Pseudomonadota</taxon>
        <taxon>Alphaproteobacteria</taxon>
        <taxon>Hyphomicrobiales</taxon>
        <taxon>Segnochrobactraceae</taxon>
        <taxon>Segnochrobactrum</taxon>
    </lineage>
</organism>
<feature type="transmembrane region" description="Helical" evidence="7">
    <location>
        <begin position="391"/>
        <end position="415"/>
    </location>
</feature>
<name>A0A6A7Y7R4_9HYPH</name>
<dbReference type="InterPro" id="IPR036259">
    <property type="entry name" value="MFS_trans_sf"/>
</dbReference>
<dbReference type="AlphaFoldDB" id="A0A6A7Y7R4"/>
<protein>
    <submittedName>
        <fullName evidence="8">MFS transporter</fullName>
    </submittedName>
</protein>
<dbReference type="InterPro" id="IPR011701">
    <property type="entry name" value="MFS"/>
</dbReference>
<feature type="transmembrane region" description="Helical" evidence="7">
    <location>
        <begin position="238"/>
        <end position="262"/>
    </location>
</feature>
<reference evidence="8 9" key="1">
    <citation type="submission" date="2019-09" db="EMBL/GenBank/DDBJ databases">
        <title>Segnochrobactrum spirostomi gen. nov., sp. nov., isolated from the ciliate Spirostomum cf. yagiui and description of a novel family, Segnochrobactraceae fam. nov. within the order Rhizobiales of the class Alphaproteobacteria.</title>
        <authorList>
            <person name="Akter S."/>
            <person name="Shazib S.U.A."/>
            <person name="Shin M.K."/>
        </authorList>
    </citation>
    <scope>NUCLEOTIDE SEQUENCE [LARGE SCALE GENOMIC DNA]</scope>
    <source>
        <strain evidence="8 9">Sp-1</strain>
    </source>
</reference>
<dbReference type="Proteomes" id="UP000332515">
    <property type="component" value="Unassembled WGS sequence"/>
</dbReference>
<feature type="transmembrane region" description="Helical" evidence="7">
    <location>
        <begin position="274"/>
        <end position="294"/>
    </location>
</feature>
<keyword evidence="4 7" id="KW-0812">Transmembrane</keyword>
<feature type="transmembrane region" description="Helical" evidence="7">
    <location>
        <begin position="154"/>
        <end position="174"/>
    </location>
</feature>
<evidence type="ECO:0000256" key="7">
    <source>
        <dbReference type="SAM" id="Phobius"/>
    </source>
</evidence>
<dbReference type="GO" id="GO:0022857">
    <property type="term" value="F:transmembrane transporter activity"/>
    <property type="evidence" value="ECO:0007669"/>
    <property type="project" value="InterPro"/>
</dbReference>
<feature type="transmembrane region" description="Helical" evidence="7">
    <location>
        <begin position="306"/>
        <end position="325"/>
    </location>
</feature>
<evidence type="ECO:0000256" key="6">
    <source>
        <dbReference type="ARBA" id="ARBA00023136"/>
    </source>
</evidence>
<feature type="transmembrane region" description="Helical" evidence="7">
    <location>
        <begin position="365"/>
        <end position="385"/>
    </location>
</feature>
<keyword evidence="6 7" id="KW-0472">Membrane</keyword>
<evidence type="ECO:0000313" key="9">
    <source>
        <dbReference type="Proteomes" id="UP000332515"/>
    </source>
</evidence>
<accession>A0A6A7Y7R4</accession>
<feature type="transmembrane region" description="Helical" evidence="7">
    <location>
        <begin position="186"/>
        <end position="207"/>
    </location>
</feature>
<dbReference type="GO" id="GO:0005886">
    <property type="term" value="C:plasma membrane"/>
    <property type="evidence" value="ECO:0007669"/>
    <property type="project" value="UniProtKB-SubCell"/>
</dbReference>
<keyword evidence="9" id="KW-1185">Reference proteome</keyword>
<evidence type="ECO:0000256" key="4">
    <source>
        <dbReference type="ARBA" id="ARBA00022692"/>
    </source>
</evidence>